<gene>
    <name evidence="2" type="ORF">Cob_v007169</name>
</gene>
<evidence type="ECO:0000256" key="1">
    <source>
        <dbReference type="SAM" id="MobiDB-lite"/>
    </source>
</evidence>
<keyword evidence="3" id="KW-1185">Reference proteome</keyword>
<sequence>MTTPSNSPSTTTVLKPVPPAASTVLASTEGVVGTHVEISPLPIEAQTDPKKTHGRDQLRQDVLREVVAPHERDAHVERPDDGARPDDAALEETQRDHGFGVADAAFPAHEQQGRVLVAAELQCEEEHDGRRGEENEAREVEKDGYNTTNGQVNVVYSVNAPPTNGPITSPMFENPIMMPMMTGLLASGTVLPMTVSAPLNSPADPMPATARPTMSIVEDVDTPQMREPTSKRKRKQRKIHFESRNVVPVKATRTSHSLTPVMYSSSSSAARVPSVPSPSLFFSAASVSDPTDWFCDRIISKDLFASVCAANSDLREPGNANHQAERTTQSKRPHARPELTPNPRPFPPNRFTTRTMLHPL</sequence>
<evidence type="ECO:0000313" key="3">
    <source>
        <dbReference type="Proteomes" id="UP000014480"/>
    </source>
</evidence>
<feature type="region of interest" description="Disordered" evidence="1">
    <location>
        <begin position="38"/>
        <end position="87"/>
    </location>
</feature>
<accession>A0A484FQX8</accession>
<dbReference type="Proteomes" id="UP000014480">
    <property type="component" value="Unassembled WGS sequence"/>
</dbReference>
<feature type="compositionally biased region" description="Low complexity" evidence="1">
    <location>
        <begin position="349"/>
        <end position="360"/>
    </location>
</feature>
<feature type="region of interest" description="Disordered" evidence="1">
    <location>
        <begin position="314"/>
        <end position="360"/>
    </location>
</feature>
<dbReference type="AlphaFoldDB" id="A0A484FQX8"/>
<evidence type="ECO:0000313" key="2">
    <source>
        <dbReference type="EMBL" id="TDZ20095.1"/>
    </source>
</evidence>
<reference evidence="3" key="1">
    <citation type="journal article" date="2013" name="New Phytol.">
        <title>Comparative genomic and transcriptomic analyses reveal the hemibiotrophic stage shift of Colletotrichum fungi.</title>
        <authorList>
            <person name="Gan P."/>
            <person name="Ikeda K."/>
            <person name="Irieda H."/>
            <person name="Narusaka M."/>
            <person name="O'Connell R.J."/>
            <person name="Narusaka Y."/>
            <person name="Takano Y."/>
            <person name="Kubo Y."/>
            <person name="Shirasu K."/>
        </authorList>
    </citation>
    <scope>NUCLEOTIDE SEQUENCE [LARGE SCALE GENOMIC DNA]</scope>
    <source>
        <strain evidence="3">104-T / ATCC 96160 / CBS 514.97 / LARS 414 / MAFF 240422</strain>
    </source>
</reference>
<reference evidence="3" key="2">
    <citation type="journal article" date="2019" name="Mol. Plant Microbe Interact.">
        <title>Genome sequence resources for four phytopathogenic fungi from the Colletotrichum orbiculare species complex.</title>
        <authorList>
            <person name="Gan P."/>
            <person name="Tsushima A."/>
            <person name="Narusaka M."/>
            <person name="Narusaka Y."/>
            <person name="Takano Y."/>
            <person name="Kubo Y."/>
            <person name="Shirasu K."/>
        </authorList>
    </citation>
    <scope>GENOME REANNOTATION</scope>
    <source>
        <strain evidence="3">104-T / ATCC 96160 / CBS 514.97 / LARS 414 / MAFF 240422</strain>
    </source>
</reference>
<organism evidence="2 3">
    <name type="scientific">Colletotrichum orbiculare (strain 104-T / ATCC 96160 / CBS 514.97 / LARS 414 / MAFF 240422)</name>
    <name type="common">Cucumber anthracnose fungus</name>
    <name type="synonym">Colletotrichum lagenarium</name>
    <dbReference type="NCBI Taxonomy" id="1213857"/>
    <lineage>
        <taxon>Eukaryota</taxon>
        <taxon>Fungi</taxon>
        <taxon>Dikarya</taxon>
        <taxon>Ascomycota</taxon>
        <taxon>Pezizomycotina</taxon>
        <taxon>Sordariomycetes</taxon>
        <taxon>Hypocreomycetidae</taxon>
        <taxon>Glomerellales</taxon>
        <taxon>Glomerellaceae</taxon>
        <taxon>Colletotrichum</taxon>
        <taxon>Colletotrichum orbiculare species complex</taxon>
    </lineage>
</organism>
<proteinExistence type="predicted"/>
<comment type="caution">
    <text evidence="2">The sequence shown here is derived from an EMBL/GenBank/DDBJ whole genome shotgun (WGS) entry which is preliminary data.</text>
</comment>
<name>A0A484FQX8_COLOR</name>
<feature type="compositionally biased region" description="Basic and acidic residues" evidence="1">
    <location>
        <begin position="47"/>
        <end position="87"/>
    </location>
</feature>
<dbReference type="EMBL" id="AMCV02000018">
    <property type="protein sequence ID" value="TDZ20095.1"/>
    <property type="molecule type" value="Genomic_DNA"/>
</dbReference>
<protein>
    <submittedName>
        <fullName evidence="2">Uncharacterized protein</fullName>
    </submittedName>
</protein>
<dbReference type="OrthoDB" id="10641496at2759"/>